<comment type="caution">
    <text evidence="1">The sequence shown here is derived from an EMBL/GenBank/DDBJ whole genome shotgun (WGS) entry which is preliminary data.</text>
</comment>
<sequence length="52" mass="5642">MYRPGDEDGDDGRLVLHTADGLPQLAVQHARPWEPLSVYADPAGHPFCISVA</sequence>
<dbReference type="EMBL" id="JAUSUT010000001">
    <property type="protein sequence ID" value="MDQ0376993.1"/>
    <property type="molecule type" value="Genomic_DNA"/>
</dbReference>
<evidence type="ECO:0000313" key="2">
    <source>
        <dbReference type="Proteomes" id="UP001229651"/>
    </source>
</evidence>
<gene>
    <name evidence="1" type="ORF">FB470_000987</name>
</gene>
<dbReference type="RefSeq" id="WP_306989105.1">
    <property type="nucleotide sequence ID" value="NZ_JAUSUT010000001.1"/>
</dbReference>
<accession>A0ABU0ENX0</accession>
<organism evidence="1 2">
    <name type="scientific">Amycolatopsis thermophila</name>
    <dbReference type="NCBI Taxonomy" id="206084"/>
    <lineage>
        <taxon>Bacteria</taxon>
        <taxon>Bacillati</taxon>
        <taxon>Actinomycetota</taxon>
        <taxon>Actinomycetes</taxon>
        <taxon>Pseudonocardiales</taxon>
        <taxon>Pseudonocardiaceae</taxon>
        <taxon>Amycolatopsis</taxon>
    </lineage>
</organism>
<keyword evidence="2" id="KW-1185">Reference proteome</keyword>
<reference evidence="1 2" key="1">
    <citation type="submission" date="2023-07" db="EMBL/GenBank/DDBJ databases">
        <title>Sequencing the genomes of 1000 actinobacteria strains.</title>
        <authorList>
            <person name="Klenk H.-P."/>
        </authorList>
    </citation>
    <scope>NUCLEOTIDE SEQUENCE [LARGE SCALE GENOMIC DNA]</scope>
    <source>
        <strain evidence="1 2">DSM 45805</strain>
    </source>
</reference>
<dbReference type="Proteomes" id="UP001229651">
    <property type="component" value="Unassembled WGS sequence"/>
</dbReference>
<proteinExistence type="predicted"/>
<name>A0ABU0ENX0_9PSEU</name>
<evidence type="ECO:0000313" key="1">
    <source>
        <dbReference type="EMBL" id="MDQ0376993.1"/>
    </source>
</evidence>
<protein>
    <recommendedName>
        <fullName evidence="3">Glyoxalase-like domain-containing protein</fullName>
    </recommendedName>
</protein>
<evidence type="ECO:0008006" key="3">
    <source>
        <dbReference type="Google" id="ProtNLM"/>
    </source>
</evidence>